<evidence type="ECO:0000313" key="2">
    <source>
        <dbReference type="Proteomes" id="UP000004358"/>
    </source>
</evidence>
<dbReference type="HOGENOM" id="CLU_3414543_0_0_0"/>
<dbReference type="Proteomes" id="UP000004358">
    <property type="component" value="Unassembled WGS sequence"/>
</dbReference>
<protein>
    <submittedName>
        <fullName evidence="1">Uncharacterized protein</fullName>
    </submittedName>
</protein>
<name>A3ZRY6_9BACT</name>
<accession>A3ZRY6</accession>
<reference evidence="1 2" key="1">
    <citation type="submission" date="2006-02" db="EMBL/GenBank/DDBJ databases">
        <authorList>
            <person name="Amann R."/>
            <person name="Ferriera S."/>
            <person name="Johnson J."/>
            <person name="Kravitz S."/>
            <person name="Halpern A."/>
            <person name="Remington K."/>
            <person name="Beeson K."/>
            <person name="Tran B."/>
            <person name="Rogers Y.-H."/>
            <person name="Friedman R."/>
            <person name="Venter J.C."/>
        </authorList>
    </citation>
    <scope>NUCLEOTIDE SEQUENCE [LARGE SCALE GENOMIC DNA]</scope>
    <source>
        <strain evidence="1 2">DSM 3645</strain>
    </source>
</reference>
<organism evidence="1 2">
    <name type="scientific">Blastopirellula marina DSM 3645</name>
    <dbReference type="NCBI Taxonomy" id="314230"/>
    <lineage>
        <taxon>Bacteria</taxon>
        <taxon>Pseudomonadati</taxon>
        <taxon>Planctomycetota</taxon>
        <taxon>Planctomycetia</taxon>
        <taxon>Pirellulales</taxon>
        <taxon>Pirellulaceae</taxon>
        <taxon>Blastopirellula</taxon>
    </lineage>
</organism>
<proteinExistence type="predicted"/>
<sequence>MTPGGKAIMLDQIAQQDWPLEIMIVEF</sequence>
<evidence type="ECO:0000313" key="1">
    <source>
        <dbReference type="EMBL" id="EAQ80908.1"/>
    </source>
</evidence>
<dbReference type="AlphaFoldDB" id="A3ZRY6"/>
<comment type="caution">
    <text evidence="1">The sequence shown here is derived from an EMBL/GenBank/DDBJ whole genome shotgun (WGS) entry which is preliminary data.</text>
</comment>
<gene>
    <name evidence="1" type="ORF">DSM3645_12846</name>
</gene>
<dbReference type="EMBL" id="AANZ01000007">
    <property type="protein sequence ID" value="EAQ80908.1"/>
    <property type="molecule type" value="Genomic_DNA"/>
</dbReference>